<dbReference type="OrthoDB" id="9795068at2"/>
<evidence type="ECO:0000313" key="3">
    <source>
        <dbReference type="EMBL" id="ALW84563.1"/>
    </source>
</evidence>
<dbReference type="PANTHER" id="PTHR45947">
    <property type="entry name" value="SULFOQUINOVOSYL TRANSFERASE SQD2"/>
    <property type="match status" value="1"/>
</dbReference>
<dbReference type="RefSeq" id="WP_068190798.1">
    <property type="nucleotide sequence ID" value="NZ_CP013909.1"/>
</dbReference>
<dbReference type="EMBL" id="CP013909">
    <property type="protein sequence ID" value="ALW84563.1"/>
    <property type="molecule type" value="Genomic_DNA"/>
</dbReference>
<dbReference type="SUPFAM" id="SSF53756">
    <property type="entry name" value="UDP-Glycosyltransferase/glycogen phosphorylase"/>
    <property type="match status" value="1"/>
</dbReference>
<evidence type="ECO:0000259" key="2">
    <source>
        <dbReference type="Pfam" id="PF13579"/>
    </source>
</evidence>
<dbReference type="InterPro" id="IPR001296">
    <property type="entry name" value="Glyco_trans_1"/>
</dbReference>
<dbReference type="Gene3D" id="3.40.50.2000">
    <property type="entry name" value="Glycogen Phosphorylase B"/>
    <property type="match status" value="2"/>
</dbReference>
<proteinExistence type="predicted"/>
<protein>
    <recommendedName>
        <fullName evidence="5">Glycosyltransferase subfamily 4-like N-terminal domain-containing protein</fullName>
    </recommendedName>
</protein>
<dbReference type="Proteomes" id="UP000059542">
    <property type="component" value="Chromosome"/>
</dbReference>
<organism evidence="3 4">
    <name type="scientific">Hymenobacter sedentarius</name>
    <dbReference type="NCBI Taxonomy" id="1411621"/>
    <lineage>
        <taxon>Bacteria</taxon>
        <taxon>Pseudomonadati</taxon>
        <taxon>Bacteroidota</taxon>
        <taxon>Cytophagia</taxon>
        <taxon>Cytophagales</taxon>
        <taxon>Hymenobacteraceae</taxon>
        <taxon>Hymenobacter</taxon>
    </lineage>
</organism>
<accession>A0A0U3SVN0</accession>
<reference evidence="3 4" key="1">
    <citation type="submission" date="2015-12" db="EMBL/GenBank/DDBJ databases">
        <authorList>
            <person name="Shamseldin A."/>
            <person name="Moawad H."/>
            <person name="Abd El-Rahim W.M."/>
            <person name="Sadowsky M.J."/>
        </authorList>
    </citation>
    <scope>NUCLEOTIDE SEQUENCE [LARGE SCALE GENOMIC DNA]</scope>
    <source>
        <strain evidence="3 4">DG5B</strain>
    </source>
</reference>
<dbReference type="GO" id="GO:0016757">
    <property type="term" value="F:glycosyltransferase activity"/>
    <property type="evidence" value="ECO:0007669"/>
    <property type="project" value="InterPro"/>
</dbReference>
<feature type="domain" description="Glycosyltransferase subfamily 4-like N-terminal" evidence="2">
    <location>
        <begin position="85"/>
        <end position="197"/>
    </location>
</feature>
<feature type="domain" description="Glycosyl transferase family 1" evidence="1">
    <location>
        <begin position="224"/>
        <end position="375"/>
    </location>
</feature>
<evidence type="ECO:0008006" key="5">
    <source>
        <dbReference type="Google" id="ProtNLM"/>
    </source>
</evidence>
<dbReference type="Pfam" id="PF13579">
    <property type="entry name" value="Glyco_trans_4_4"/>
    <property type="match status" value="1"/>
</dbReference>
<dbReference type="STRING" id="1411621.AUC43_05365"/>
<evidence type="ECO:0000259" key="1">
    <source>
        <dbReference type="Pfam" id="PF00534"/>
    </source>
</evidence>
<evidence type="ECO:0000313" key="4">
    <source>
        <dbReference type="Proteomes" id="UP000059542"/>
    </source>
</evidence>
<dbReference type="InterPro" id="IPR028098">
    <property type="entry name" value="Glyco_trans_4-like_N"/>
</dbReference>
<dbReference type="PANTHER" id="PTHR45947:SF3">
    <property type="entry name" value="SULFOQUINOVOSYL TRANSFERASE SQD2"/>
    <property type="match status" value="1"/>
</dbReference>
<dbReference type="InterPro" id="IPR050194">
    <property type="entry name" value="Glycosyltransferase_grp1"/>
</dbReference>
<dbReference type="KEGG" id="hyg:AUC43_05365"/>
<name>A0A0U3SVN0_9BACT</name>
<dbReference type="Pfam" id="PF00534">
    <property type="entry name" value="Glycos_transf_1"/>
    <property type="match status" value="1"/>
</dbReference>
<gene>
    <name evidence="3" type="ORF">AUC43_05365</name>
</gene>
<dbReference type="AlphaFoldDB" id="A0A0U3SVN0"/>
<sequence>MKKRVLHLPKWYPHRYDDQDGDFVGRHVAAIAAFGGVEGAVLFAAVARGPLPGLIDAEEDFSGPWPTLRYYYRAAPTGLAALDKPLKLLLYYWCLLRGYRRLRHHWGQRPDVVHVHVLLRTGLFAWALKAARNIPFVITEHWTLYLPQRAGGISWLRRVLTRAVVRRAAALHTVSGGLRDAMAALGFINARSVVIANVVDTALFRPRQMATAGAPVTLAQEASSAQAVESPTLLHVSAFHDQVKNLSGVLRVVARLRAAWPGLRLRIAGYGPDEAYLHEYATTLGLVADGTVQFLGKLPHEAVAAEMARATALVSFSRAETFGCVLLEARACGCPVVATRTGGVPELFQPNNAFGLLVETDDEVGLEKALTAVLAGTARFDAAQLHADAAARCASAAVGQQFGELYQKVLNE</sequence>
<keyword evidence="4" id="KW-1185">Reference proteome</keyword>